<accession>A0A157PN61</accession>
<dbReference type="AlphaFoldDB" id="A0A157PN61"/>
<dbReference type="CDD" id="cd17557">
    <property type="entry name" value="REC_Rcp-like"/>
    <property type="match status" value="1"/>
</dbReference>
<dbReference type="Pfam" id="PF00072">
    <property type="entry name" value="Response_reg"/>
    <property type="match status" value="1"/>
</dbReference>
<evidence type="ECO:0000313" key="4">
    <source>
        <dbReference type="Proteomes" id="UP000077037"/>
    </source>
</evidence>
<dbReference type="PROSITE" id="PS50110">
    <property type="entry name" value="RESPONSE_REGULATORY"/>
    <property type="match status" value="1"/>
</dbReference>
<dbReference type="EMBL" id="FKBS01000014">
    <property type="protein sequence ID" value="SAI34786.1"/>
    <property type="molecule type" value="Genomic_DNA"/>
</dbReference>
<dbReference type="Gene3D" id="3.40.50.2300">
    <property type="match status" value="1"/>
</dbReference>
<organism evidence="3 4">
    <name type="scientific">Bordetella ansorpii</name>
    <dbReference type="NCBI Taxonomy" id="288768"/>
    <lineage>
        <taxon>Bacteria</taxon>
        <taxon>Pseudomonadati</taxon>
        <taxon>Pseudomonadota</taxon>
        <taxon>Betaproteobacteria</taxon>
        <taxon>Burkholderiales</taxon>
        <taxon>Alcaligenaceae</taxon>
        <taxon>Bordetella</taxon>
    </lineage>
</organism>
<keyword evidence="1" id="KW-0597">Phosphoprotein</keyword>
<reference evidence="3 4" key="1">
    <citation type="submission" date="2016-03" db="EMBL/GenBank/DDBJ databases">
        <authorList>
            <consortium name="Pathogen Informatics"/>
        </authorList>
    </citation>
    <scope>NUCLEOTIDE SEQUENCE [LARGE SCALE GENOMIC DNA]</scope>
    <source>
        <strain evidence="3 4">NCTC13364</strain>
    </source>
</reference>
<dbReference type="InterPro" id="IPR001789">
    <property type="entry name" value="Sig_transdc_resp-reg_receiver"/>
</dbReference>
<name>A0A157PN61_9BORD</name>
<dbReference type="RefSeq" id="WP_235816872.1">
    <property type="nucleotide sequence ID" value="NZ_FKBS01000014.1"/>
</dbReference>
<feature type="domain" description="Response regulatory" evidence="2">
    <location>
        <begin position="9"/>
        <end position="136"/>
    </location>
</feature>
<proteinExistence type="predicted"/>
<dbReference type="InterPro" id="IPR011006">
    <property type="entry name" value="CheY-like_superfamily"/>
</dbReference>
<dbReference type="SMART" id="SM00448">
    <property type="entry name" value="REC"/>
    <property type="match status" value="1"/>
</dbReference>
<dbReference type="InterPro" id="IPR052893">
    <property type="entry name" value="TCS_response_regulator"/>
</dbReference>
<dbReference type="PANTHER" id="PTHR44520:SF1">
    <property type="entry name" value="TWO-COMPONENT SYSTEM REGULATORY PROTEIN"/>
    <property type="match status" value="1"/>
</dbReference>
<gene>
    <name evidence="3" type="primary">rcp1</name>
    <name evidence="3" type="ORF">SAMEA1982600_02846</name>
</gene>
<dbReference type="PANTHER" id="PTHR44520">
    <property type="entry name" value="RESPONSE REGULATOR RCP1-RELATED"/>
    <property type="match status" value="1"/>
</dbReference>
<dbReference type="GO" id="GO:0000160">
    <property type="term" value="P:phosphorelay signal transduction system"/>
    <property type="evidence" value="ECO:0007669"/>
    <property type="project" value="InterPro"/>
</dbReference>
<sequence length="165" mass="18491">MEKMKDLRPILLVEDSANDVELTLAALAQCSIANEVVVVRDGAEALDYVYRQGAHASRAPGEPAVILLDLKLPKIDGLEVLSRLKADPQQQQIPVVMLTSSREERDVVRSYRLGVNSFVVKPVEFAEFFDAIRNLGMFWAILNQPPPMHRERGATKTKRRIADEP</sequence>
<evidence type="ECO:0000259" key="2">
    <source>
        <dbReference type="PROSITE" id="PS50110"/>
    </source>
</evidence>
<feature type="modified residue" description="4-aspartylphosphate" evidence="1">
    <location>
        <position position="69"/>
    </location>
</feature>
<evidence type="ECO:0000256" key="1">
    <source>
        <dbReference type="PROSITE-ProRule" id="PRU00169"/>
    </source>
</evidence>
<evidence type="ECO:0000313" key="3">
    <source>
        <dbReference type="EMBL" id="SAI34786.1"/>
    </source>
</evidence>
<protein>
    <submittedName>
        <fullName evidence="3">Two-component response regulator</fullName>
    </submittedName>
</protein>
<dbReference type="Proteomes" id="UP000077037">
    <property type="component" value="Unassembled WGS sequence"/>
</dbReference>
<dbReference type="SUPFAM" id="SSF52172">
    <property type="entry name" value="CheY-like"/>
    <property type="match status" value="1"/>
</dbReference>